<evidence type="ECO:0000313" key="1">
    <source>
        <dbReference type="EMBL" id="SVC40938.1"/>
    </source>
</evidence>
<dbReference type="AlphaFoldDB" id="A0A382LWM6"/>
<name>A0A382LWM6_9ZZZZ</name>
<organism evidence="1">
    <name type="scientific">marine metagenome</name>
    <dbReference type="NCBI Taxonomy" id="408172"/>
    <lineage>
        <taxon>unclassified sequences</taxon>
        <taxon>metagenomes</taxon>
        <taxon>ecological metagenomes</taxon>
    </lineage>
</organism>
<gene>
    <name evidence="1" type="ORF">METZ01_LOCUS293792</name>
</gene>
<dbReference type="EMBL" id="UINC01089660">
    <property type="protein sequence ID" value="SVC40938.1"/>
    <property type="molecule type" value="Genomic_DNA"/>
</dbReference>
<evidence type="ECO:0008006" key="2">
    <source>
        <dbReference type="Google" id="ProtNLM"/>
    </source>
</evidence>
<sequence length="251" mass="28003">MDETAIFKNGSYRYIRGPFQYSGGVAAEPGFIIERAHFLQAHSIKHGFEAIEAHLTGLGRPLASFCACELRSPEPFDDAGFVTFNRAYVNTLEKWGIFKNDENPVARSNVCPVVNPPPEPMFHSFSYTIPDDESAAKSFVISGSAEAREGDGNYGERIIRNGETTPDAMREKAKYVLNTMESRMSALGVGWDQVTATQVYTVYDIHSFLGDEIVDRGAADYGLTWYYARPPVSGLDYEMDVRGVHREKFIS</sequence>
<reference evidence="1" key="1">
    <citation type="submission" date="2018-05" db="EMBL/GenBank/DDBJ databases">
        <authorList>
            <person name="Lanie J.A."/>
            <person name="Ng W.-L."/>
            <person name="Kazmierczak K.M."/>
            <person name="Andrzejewski T.M."/>
            <person name="Davidsen T.M."/>
            <person name="Wayne K.J."/>
            <person name="Tettelin H."/>
            <person name="Glass J.I."/>
            <person name="Rusch D."/>
            <person name="Podicherti R."/>
            <person name="Tsui H.-C.T."/>
            <person name="Winkler M.E."/>
        </authorList>
    </citation>
    <scope>NUCLEOTIDE SEQUENCE</scope>
</reference>
<protein>
    <recommendedName>
        <fullName evidence="2">RidA family protein</fullName>
    </recommendedName>
</protein>
<proteinExistence type="predicted"/>
<accession>A0A382LWM6</accession>